<dbReference type="OrthoDB" id="9787293at2"/>
<accession>A0A235F391</accession>
<dbReference type="CDD" id="cd03794">
    <property type="entry name" value="GT4_WbuB-like"/>
    <property type="match status" value="1"/>
</dbReference>
<reference evidence="3 4" key="1">
    <citation type="submission" date="2017-07" db="EMBL/GenBank/DDBJ databases">
        <title>Thauera sp. KNDSS-Mac4 genome sequence and assembly.</title>
        <authorList>
            <person name="Mayilraj S."/>
        </authorList>
    </citation>
    <scope>NUCLEOTIDE SEQUENCE [LARGE SCALE GENOMIC DNA]</scope>
    <source>
        <strain evidence="3 4">KNDSS-Mac4</strain>
    </source>
</reference>
<name>A0A235F391_9RHOO</name>
<dbReference type="Gene3D" id="3.40.50.2000">
    <property type="entry name" value="Glycogen Phosphorylase B"/>
    <property type="match status" value="2"/>
</dbReference>
<feature type="domain" description="Glycosyl transferase family 1" evidence="1">
    <location>
        <begin position="227"/>
        <end position="391"/>
    </location>
</feature>
<dbReference type="InterPro" id="IPR028098">
    <property type="entry name" value="Glyco_trans_4-like_N"/>
</dbReference>
<evidence type="ECO:0000259" key="1">
    <source>
        <dbReference type="Pfam" id="PF00534"/>
    </source>
</evidence>
<dbReference type="Pfam" id="PF00534">
    <property type="entry name" value="Glycos_transf_1"/>
    <property type="match status" value="1"/>
</dbReference>
<comment type="caution">
    <text evidence="3">The sequence shown here is derived from an EMBL/GenBank/DDBJ whole genome shotgun (WGS) entry which is preliminary data.</text>
</comment>
<dbReference type="AlphaFoldDB" id="A0A235F391"/>
<dbReference type="InterPro" id="IPR001296">
    <property type="entry name" value="Glyco_trans_1"/>
</dbReference>
<gene>
    <name evidence="3" type="ORF">CGK74_00780</name>
</gene>
<keyword evidence="3" id="KW-0808">Transferase</keyword>
<dbReference type="GO" id="GO:0016757">
    <property type="term" value="F:glycosyltransferase activity"/>
    <property type="evidence" value="ECO:0007669"/>
    <property type="project" value="UniProtKB-ARBA"/>
</dbReference>
<sequence>MSAPNIWYIHPYAGGPGVGRYNRPYELSRAWQHQRANPMVITAGFHHLMDSPGALRGSHDIEGVPYEFLPTPAYQGNRAGRILNMASLAALLPFHADRLARRYGRPSMVVASSPHPYVFATSHRVARRLGARSVFEVRDLWPLSLTELAGVRASHPLVLVTERLERYAYTHADAVVSLLPETLSHMAERGLAPERWHYIPNGVDTHAPRVGGSSGEALTRALRWRADGRLVVVYAGALGAPNHVESLIEAIDLLHQRGEQRVVAIVVGRGERSSAIAASVVTKGLSDRVAIFDQIPKREIPTLLEACQVGYISLRPEPLFRFGVSPNKLFDYMLARLPVLFAIDAGNNPVAECDAGLSVSPGDIPGISEALASFAEMPITERVAMGERGYEYVIARHSYDALAARYLELLDVPPREGT</sequence>
<evidence type="ECO:0000259" key="2">
    <source>
        <dbReference type="Pfam" id="PF13579"/>
    </source>
</evidence>
<organism evidence="3 4">
    <name type="scientific">Thauera propionica</name>
    <dbReference type="NCBI Taxonomy" id="2019431"/>
    <lineage>
        <taxon>Bacteria</taxon>
        <taxon>Pseudomonadati</taxon>
        <taxon>Pseudomonadota</taxon>
        <taxon>Betaproteobacteria</taxon>
        <taxon>Rhodocyclales</taxon>
        <taxon>Zoogloeaceae</taxon>
        <taxon>Thauera</taxon>
    </lineage>
</organism>
<evidence type="ECO:0000313" key="4">
    <source>
        <dbReference type="Proteomes" id="UP000215181"/>
    </source>
</evidence>
<dbReference type="SUPFAM" id="SSF53756">
    <property type="entry name" value="UDP-Glycosyltransferase/glycogen phosphorylase"/>
    <property type="match status" value="1"/>
</dbReference>
<feature type="domain" description="Glycosyltransferase subfamily 4-like N-terminal" evidence="2">
    <location>
        <begin position="25"/>
        <end position="202"/>
    </location>
</feature>
<dbReference type="Pfam" id="PF13579">
    <property type="entry name" value="Glyco_trans_4_4"/>
    <property type="match status" value="1"/>
</dbReference>
<keyword evidence="4" id="KW-1185">Reference proteome</keyword>
<dbReference type="PANTHER" id="PTHR12526:SF622">
    <property type="entry name" value="GLYCOSYLTRANSFERASE (GROUP I)"/>
    <property type="match status" value="1"/>
</dbReference>
<dbReference type="EMBL" id="NOIH01000002">
    <property type="protein sequence ID" value="OYD55718.1"/>
    <property type="molecule type" value="Genomic_DNA"/>
</dbReference>
<proteinExistence type="predicted"/>
<evidence type="ECO:0000313" key="3">
    <source>
        <dbReference type="EMBL" id="OYD55718.1"/>
    </source>
</evidence>
<protein>
    <submittedName>
        <fullName evidence="3">Glycosyltransferase WbuB</fullName>
    </submittedName>
</protein>
<dbReference type="PANTHER" id="PTHR12526">
    <property type="entry name" value="GLYCOSYLTRANSFERASE"/>
    <property type="match status" value="1"/>
</dbReference>
<dbReference type="RefSeq" id="WP_094266558.1">
    <property type="nucleotide sequence ID" value="NZ_NOIH01000002.1"/>
</dbReference>
<dbReference type="Proteomes" id="UP000215181">
    <property type="component" value="Unassembled WGS sequence"/>
</dbReference>